<organism evidence="3 4">
    <name type="scientific">Bodo saltans</name>
    <name type="common">Flagellated protozoan</name>
    <dbReference type="NCBI Taxonomy" id="75058"/>
    <lineage>
        <taxon>Eukaryota</taxon>
        <taxon>Discoba</taxon>
        <taxon>Euglenozoa</taxon>
        <taxon>Kinetoplastea</taxon>
        <taxon>Metakinetoplastina</taxon>
        <taxon>Eubodonida</taxon>
        <taxon>Bodonidae</taxon>
        <taxon>Bodo</taxon>
    </lineage>
</organism>
<keyword evidence="2 3" id="KW-0812">Transmembrane</keyword>
<keyword evidence="2" id="KW-0472">Membrane</keyword>
<dbReference type="VEuPathDB" id="TriTrypDB:BSAL_55105"/>
<feature type="transmembrane region" description="Helical" evidence="2">
    <location>
        <begin position="165"/>
        <end position="192"/>
    </location>
</feature>
<reference evidence="4" key="1">
    <citation type="submission" date="2015-09" db="EMBL/GenBank/DDBJ databases">
        <authorList>
            <consortium name="Pathogen Informatics"/>
        </authorList>
    </citation>
    <scope>NUCLEOTIDE SEQUENCE [LARGE SCALE GENOMIC DNA]</scope>
    <source>
        <strain evidence="4">Lake Konstanz</strain>
    </source>
</reference>
<feature type="transmembrane region" description="Helical" evidence="2">
    <location>
        <begin position="121"/>
        <end position="145"/>
    </location>
</feature>
<gene>
    <name evidence="3" type="ORF">BSAL_55105</name>
</gene>
<proteinExistence type="predicted"/>
<keyword evidence="4" id="KW-1185">Reference proteome</keyword>
<feature type="compositionally biased region" description="Basic and acidic residues" evidence="1">
    <location>
        <begin position="296"/>
        <end position="305"/>
    </location>
</feature>
<feature type="transmembrane region" description="Helical" evidence="2">
    <location>
        <begin position="87"/>
        <end position="109"/>
    </location>
</feature>
<feature type="region of interest" description="Disordered" evidence="1">
    <location>
        <begin position="254"/>
        <end position="305"/>
    </location>
</feature>
<dbReference type="EMBL" id="CYKH01000148">
    <property type="protein sequence ID" value="CUE73373.1"/>
    <property type="molecule type" value="Genomic_DNA"/>
</dbReference>
<feature type="compositionally biased region" description="Polar residues" evidence="1">
    <location>
        <begin position="269"/>
        <end position="288"/>
    </location>
</feature>
<evidence type="ECO:0000256" key="2">
    <source>
        <dbReference type="SAM" id="Phobius"/>
    </source>
</evidence>
<accession>A0A0S4IMW7</accession>
<evidence type="ECO:0000313" key="3">
    <source>
        <dbReference type="EMBL" id="CUE73373.1"/>
    </source>
</evidence>
<dbReference type="AlphaFoldDB" id="A0A0S4IMW7"/>
<evidence type="ECO:0000256" key="1">
    <source>
        <dbReference type="SAM" id="MobiDB-lite"/>
    </source>
</evidence>
<evidence type="ECO:0000313" key="4">
    <source>
        <dbReference type="Proteomes" id="UP000051952"/>
    </source>
</evidence>
<feature type="transmembrane region" description="Helical" evidence="2">
    <location>
        <begin position="12"/>
        <end position="30"/>
    </location>
</feature>
<protein>
    <submittedName>
        <fullName evidence="3">Transmembrane protein, putative</fullName>
    </submittedName>
</protein>
<name>A0A0S4IMW7_BODSA</name>
<keyword evidence="2" id="KW-1133">Transmembrane helix</keyword>
<feature type="compositionally biased region" description="Basic and acidic residues" evidence="1">
    <location>
        <begin position="254"/>
        <end position="268"/>
    </location>
</feature>
<dbReference type="Proteomes" id="UP000051952">
    <property type="component" value="Unassembled WGS sequence"/>
</dbReference>
<sequence length="305" mass="33489">MLCHIIPRDNVIRFCVVLLTAAFILQAVALGKRSHHNSAGQYVMAGSPPLQMNPNIMLSINGVIVCSNSDFSNPQCHSFIKYMRVSAGFAIASFVSTPIAMLIISAGVVRFASTTARMVVWSYLSVLFPFLATLICTIVFFTGVVENAGDPFGYGEASFHRGVSINCYVASTALHCFSFLLGTIRLMTLLLLRPAQKQAMIQNKNIDSVMVLHMVNDDWERQKKVWKDHHGIVQKALEEEDGRADPAWQPLETHAEDDTHDTHDDEHSSQVLAHTVSTLDAGSTSHQGGNPVAAEEAGHEPFRAQ</sequence>